<dbReference type="EMBL" id="ML213519">
    <property type="protein sequence ID" value="TFK48367.1"/>
    <property type="molecule type" value="Genomic_DNA"/>
</dbReference>
<sequence>MPDGSVAAFLLVTNIRVEGLPPVDSSRRQTKLFMRIRSGKGIQDTKAIEVKGPSRAWVPPLAPVSSEARLTGALSSSIDTQSSVSLTLYYRRWAREQIVGSTERSFRFFRDRNGQEVTLELKSTTDAGLAVRIICCTHYGSVNDAPLLSVHPSDDVISPQLTRANDTVTVL</sequence>
<keyword evidence="2" id="KW-1185">Reference proteome</keyword>
<organism evidence="1 2">
    <name type="scientific">Heliocybe sulcata</name>
    <dbReference type="NCBI Taxonomy" id="5364"/>
    <lineage>
        <taxon>Eukaryota</taxon>
        <taxon>Fungi</taxon>
        <taxon>Dikarya</taxon>
        <taxon>Basidiomycota</taxon>
        <taxon>Agaricomycotina</taxon>
        <taxon>Agaricomycetes</taxon>
        <taxon>Gloeophyllales</taxon>
        <taxon>Gloeophyllaceae</taxon>
        <taxon>Heliocybe</taxon>
    </lineage>
</organism>
<proteinExistence type="predicted"/>
<accession>A0A5C3MTM3</accession>
<evidence type="ECO:0000313" key="2">
    <source>
        <dbReference type="Proteomes" id="UP000305948"/>
    </source>
</evidence>
<name>A0A5C3MTM3_9AGAM</name>
<evidence type="ECO:0000313" key="1">
    <source>
        <dbReference type="EMBL" id="TFK48367.1"/>
    </source>
</evidence>
<reference evidence="1 2" key="1">
    <citation type="journal article" date="2019" name="Nat. Ecol. Evol.">
        <title>Megaphylogeny resolves global patterns of mushroom evolution.</title>
        <authorList>
            <person name="Varga T."/>
            <person name="Krizsan K."/>
            <person name="Foldi C."/>
            <person name="Dima B."/>
            <person name="Sanchez-Garcia M."/>
            <person name="Sanchez-Ramirez S."/>
            <person name="Szollosi G.J."/>
            <person name="Szarkandi J.G."/>
            <person name="Papp V."/>
            <person name="Albert L."/>
            <person name="Andreopoulos W."/>
            <person name="Angelini C."/>
            <person name="Antonin V."/>
            <person name="Barry K.W."/>
            <person name="Bougher N.L."/>
            <person name="Buchanan P."/>
            <person name="Buyck B."/>
            <person name="Bense V."/>
            <person name="Catcheside P."/>
            <person name="Chovatia M."/>
            <person name="Cooper J."/>
            <person name="Damon W."/>
            <person name="Desjardin D."/>
            <person name="Finy P."/>
            <person name="Geml J."/>
            <person name="Haridas S."/>
            <person name="Hughes K."/>
            <person name="Justo A."/>
            <person name="Karasinski D."/>
            <person name="Kautmanova I."/>
            <person name="Kiss B."/>
            <person name="Kocsube S."/>
            <person name="Kotiranta H."/>
            <person name="LaButti K.M."/>
            <person name="Lechner B.E."/>
            <person name="Liimatainen K."/>
            <person name="Lipzen A."/>
            <person name="Lukacs Z."/>
            <person name="Mihaltcheva S."/>
            <person name="Morgado L.N."/>
            <person name="Niskanen T."/>
            <person name="Noordeloos M.E."/>
            <person name="Ohm R.A."/>
            <person name="Ortiz-Santana B."/>
            <person name="Ovrebo C."/>
            <person name="Racz N."/>
            <person name="Riley R."/>
            <person name="Savchenko A."/>
            <person name="Shiryaev A."/>
            <person name="Soop K."/>
            <person name="Spirin V."/>
            <person name="Szebenyi C."/>
            <person name="Tomsovsky M."/>
            <person name="Tulloss R.E."/>
            <person name="Uehling J."/>
            <person name="Grigoriev I.V."/>
            <person name="Vagvolgyi C."/>
            <person name="Papp T."/>
            <person name="Martin F.M."/>
            <person name="Miettinen O."/>
            <person name="Hibbett D.S."/>
            <person name="Nagy L.G."/>
        </authorList>
    </citation>
    <scope>NUCLEOTIDE SEQUENCE [LARGE SCALE GENOMIC DNA]</scope>
    <source>
        <strain evidence="1 2">OMC1185</strain>
    </source>
</reference>
<evidence type="ECO:0008006" key="3">
    <source>
        <dbReference type="Google" id="ProtNLM"/>
    </source>
</evidence>
<dbReference type="Proteomes" id="UP000305948">
    <property type="component" value="Unassembled WGS sequence"/>
</dbReference>
<dbReference type="OrthoDB" id="10522555at2759"/>
<gene>
    <name evidence="1" type="ORF">OE88DRAFT_518439</name>
</gene>
<dbReference type="AlphaFoldDB" id="A0A5C3MTM3"/>
<protein>
    <recommendedName>
        <fullName evidence="3">C2 NT-type domain-containing protein</fullName>
    </recommendedName>
</protein>